<evidence type="ECO:0000256" key="3">
    <source>
        <dbReference type="ARBA" id="ARBA00022692"/>
    </source>
</evidence>
<evidence type="ECO:0000256" key="2">
    <source>
        <dbReference type="ARBA" id="ARBA00009045"/>
    </source>
</evidence>
<dbReference type="Pfam" id="PF13432">
    <property type="entry name" value="TPR_16"/>
    <property type="match status" value="1"/>
</dbReference>
<accession>A0A1H9SAB1</accession>
<dbReference type="PANTHER" id="PTHR43731:SF14">
    <property type="entry name" value="PRESENILIN-ASSOCIATED RHOMBOID-LIKE PROTEIN, MITOCHONDRIAL"/>
    <property type="match status" value="1"/>
</dbReference>
<keyword evidence="10" id="KW-0645">Protease</keyword>
<evidence type="ECO:0000256" key="4">
    <source>
        <dbReference type="ARBA" id="ARBA00022801"/>
    </source>
</evidence>
<dbReference type="PANTHER" id="PTHR43731">
    <property type="entry name" value="RHOMBOID PROTEASE"/>
    <property type="match status" value="1"/>
</dbReference>
<dbReference type="EMBL" id="FOGV01000006">
    <property type="protein sequence ID" value="SER81957.1"/>
    <property type="molecule type" value="Genomic_DNA"/>
</dbReference>
<dbReference type="SMART" id="SM00028">
    <property type="entry name" value="TPR"/>
    <property type="match status" value="3"/>
</dbReference>
<feature type="transmembrane region" description="Helical" evidence="8">
    <location>
        <begin position="380"/>
        <end position="396"/>
    </location>
</feature>
<protein>
    <submittedName>
        <fullName evidence="10">Rhomboid protease GluP</fullName>
    </submittedName>
</protein>
<name>A0A1H9SAB1_9BACI</name>
<evidence type="ECO:0000313" key="11">
    <source>
        <dbReference type="Proteomes" id="UP000199318"/>
    </source>
</evidence>
<evidence type="ECO:0000256" key="1">
    <source>
        <dbReference type="ARBA" id="ARBA00004141"/>
    </source>
</evidence>
<proteinExistence type="inferred from homology"/>
<sequence>MNVMTERVRFWETVYHLITKEGMRLVQINEDEDVVWIEDDRKEPYQIIRISRKDYDWSNQLRGDIERVKKSSENVRKRLNLRQANVVNLILSNQFPVDDYRPLVSEPLPFTAGGKKQFRTIMLVTSEIEQQFFPLATEWKLNETPNYMPKWQIEQEEAEDEWIRYLQIQVKQSTKERQRKDQELFLFGKPTFTSLLIGLILAVFLYIETVANTQSPLTLIEFGAKFDPLILEGEWWRFFSAMFLHIGLLHLMMNSLALFYLGGAVERIFGTKRFIFIYFLAGFIGSVSSFVFNDNISAGASGAIFGCFGALLYFGLVHKRLFFRTIGMSLIVILAINLVFGFVVPMVDNGAHIGGLVGGFAGAVITGLPKHKEKFFRKTGLFVTAVAAAALLWIGYDQDIDPNQLSSIYLQVGSEWIEREEPEKASSYFNDVAAMEEEISPELYVNALFMQAYADVQMERYSEAERLFREVIELNPEFHEAYYNLALVLHEQGDSDEASVYIDRAVELAPENTNYQELQEEIQ</sequence>
<keyword evidence="4" id="KW-0378">Hydrolase</keyword>
<dbReference type="Gene3D" id="1.25.40.10">
    <property type="entry name" value="Tetratricopeptide repeat domain"/>
    <property type="match status" value="1"/>
</dbReference>
<feature type="transmembrane region" description="Helical" evidence="8">
    <location>
        <begin position="274"/>
        <end position="292"/>
    </location>
</feature>
<organism evidence="10 11">
    <name type="scientific">Salisediminibacterium halotolerans</name>
    <dbReference type="NCBI Taxonomy" id="517425"/>
    <lineage>
        <taxon>Bacteria</taxon>
        <taxon>Bacillati</taxon>
        <taxon>Bacillota</taxon>
        <taxon>Bacilli</taxon>
        <taxon>Bacillales</taxon>
        <taxon>Bacillaceae</taxon>
        <taxon>Salisediminibacterium</taxon>
    </lineage>
</organism>
<feature type="transmembrane region" description="Helical" evidence="8">
    <location>
        <begin position="298"/>
        <end position="316"/>
    </location>
</feature>
<feature type="transmembrane region" description="Helical" evidence="8">
    <location>
        <begin position="235"/>
        <end position="262"/>
    </location>
</feature>
<evidence type="ECO:0000313" key="10">
    <source>
        <dbReference type="EMBL" id="SER81957.1"/>
    </source>
</evidence>
<dbReference type="GO" id="GO:0004252">
    <property type="term" value="F:serine-type endopeptidase activity"/>
    <property type="evidence" value="ECO:0007669"/>
    <property type="project" value="InterPro"/>
</dbReference>
<comment type="subcellular location">
    <subcellularLocation>
        <location evidence="1">Membrane</location>
        <topology evidence="1">Multi-pass membrane protein</topology>
    </subcellularLocation>
</comment>
<comment type="caution">
    <text evidence="10">The sequence shown here is derived from an EMBL/GenBank/DDBJ whole genome shotgun (WGS) entry which is preliminary data.</text>
</comment>
<dbReference type="PROSITE" id="PS50293">
    <property type="entry name" value="TPR_REGION"/>
    <property type="match status" value="1"/>
</dbReference>
<keyword evidence="5 8" id="KW-1133">Transmembrane helix</keyword>
<dbReference type="STRING" id="1464123.SAMN05444126_106118"/>
<dbReference type="Pfam" id="PF01694">
    <property type="entry name" value="Rhomboid"/>
    <property type="match status" value="1"/>
</dbReference>
<dbReference type="PROSITE" id="PS50005">
    <property type="entry name" value="TPR"/>
    <property type="match status" value="2"/>
</dbReference>
<comment type="similarity">
    <text evidence="2">Belongs to the peptidase S54 family.</text>
</comment>
<feature type="repeat" description="TPR" evidence="7">
    <location>
        <begin position="445"/>
        <end position="478"/>
    </location>
</feature>
<dbReference type="AlphaFoldDB" id="A0A1H9SAB1"/>
<dbReference type="SUPFAM" id="SSF48452">
    <property type="entry name" value="TPR-like"/>
    <property type="match status" value="1"/>
</dbReference>
<evidence type="ECO:0000256" key="7">
    <source>
        <dbReference type="PROSITE-ProRule" id="PRU00339"/>
    </source>
</evidence>
<dbReference type="InterPro" id="IPR011990">
    <property type="entry name" value="TPR-like_helical_dom_sf"/>
</dbReference>
<dbReference type="GO" id="GO:0016020">
    <property type="term" value="C:membrane"/>
    <property type="evidence" value="ECO:0007669"/>
    <property type="project" value="UniProtKB-SubCell"/>
</dbReference>
<feature type="domain" description="Peptidase S54 rhomboid" evidence="9">
    <location>
        <begin position="233"/>
        <end position="366"/>
    </location>
</feature>
<evidence type="ECO:0000259" key="9">
    <source>
        <dbReference type="Pfam" id="PF01694"/>
    </source>
</evidence>
<dbReference type="InterPro" id="IPR035952">
    <property type="entry name" value="Rhomboid-like_sf"/>
</dbReference>
<feature type="transmembrane region" description="Helical" evidence="8">
    <location>
        <begin position="184"/>
        <end position="207"/>
    </location>
</feature>
<dbReference type="InterPro" id="IPR022764">
    <property type="entry name" value="Peptidase_S54_rhomboid_dom"/>
</dbReference>
<feature type="transmembrane region" description="Helical" evidence="8">
    <location>
        <begin position="321"/>
        <end position="344"/>
    </location>
</feature>
<gene>
    <name evidence="10" type="ORF">SAMN05444126_106118</name>
</gene>
<keyword evidence="6 8" id="KW-0472">Membrane</keyword>
<dbReference type="GO" id="GO:0006508">
    <property type="term" value="P:proteolysis"/>
    <property type="evidence" value="ECO:0007669"/>
    <property type="project" value="UniProtKB-KW"/>
</dbReference>
<reference evidence="11" key="1">
    <citation type="submission" date="2016-10" db="EMBL/GenBank/DDBJ databases">
        <authorList>
            <person name="de Groot N.N."/>
        </authorList>
    </citation>
    <scope>NUCLEOTIDE SEQUENCE [LARGE SCALE GENOMIC DNA]</scope>
    <source>
        <strain evidence="11">10nlg</strain>
    </source>
</reference>
<feature type="repeat" description="TPR" evidence="7">
    <location>
        <begin position="479"/>
        <end position="512"/>
    </location>
</feature>
<evidence type="ECO:0000256" key="5">
    <source>
        <dbReference type="ARBA" id="ARBA00022989"/>
    </source>
</evidence>
<feature type="transmembrane region" description="Helical" evidence="8">
    <location>
        <begin position="350"/>
        <end position="368"/>
    </location>
</feature>
<keyword evidence="3 8" id="KW-0812">Transmembrane</keyword>
<dbReference type="Gene3D" id="1.20.1540.10">
    <property type="entry name" value="Rhomboid-like"/>
    <property type="match status" value="1"/>
</dbReference>
<evidence type="ECO:0000256" key="8">
    <source>
        <dbReference type="SAM" id="Phobius"/>
    </source>
</evidence>
<evidence type="ECO:0000256" key="6">
    <source>
        <dbReference type="ARBA" id="ARBA00023136"/>
    </source>
</evidence>
<dbReference type="InterPro" id="IPR050925">
    <property type="entry name" value="Rhomboid_protease_S54"/>
</dbReference>
<keyword evidence="7" id="KW-0802">TPR repeat</keyword>
<dbReference type="Proteomes" id="UP000199318">
    <property type="component" value="Unassembled WGS sequence"/>
</dbReference>
<keyword evidence="11" id="KW-1185">Reference proteome</keyword>
<dbReference type="SUPFAM" id="SSF144091">
    <property type="entry name" value="Rhomboid-like"/>
    <property type="match status" value="1"/>
</dbReference>
<dbReference type="InterPro" id="IPR019734">
    <property type="entry name" value="TPR_rpt"/>
</dbReference>